<dbReference type="FunCoup" id="B4J7M3">
    <property type="interactions" value="2586"/>
</dbReference>
<dbReference type="PANTHER" id="PTHR18898">
    <property type="entry name" value="NUCLEOPROTEIN TPR-RELATED"/>
    <property type="match status" value="1"/>
</dbReference>
<dbReference type="Proteomes" id="UP000001070">
    <property type="component" value="Unassembled WGS sequence"/>
</dbReference>
<feature type="compositionally biased region" description="Polar residues" evidence="7">
    <location>
        <begin position="1621"/>
        <end position="1637"/>
    </location>
</feature>
<dbReference type="GO" id="GO:0034399">
    <property type="term" value="C:nuclear periphery"/>
    <property type="evidence" value="ECO:0007669"/>
    <property type="project" value="UniProtKB-ARBA"/>
</dbReference>
<feature type="region of interest" description="Disordered" evidence="7">
    <location>
        <begin position="2136"/>
        <end position="2380"/>
    </location>
</feature>
<evidence type="ECO:0000256" key="4">
    <source>
        <dbReference type="ARBA" id="ARBA00023054"/>
    </source>
</evidence>
<feature type="domain" description="Nucleoprotein TPR/MLP1-2" evidence="8">
    <location>
        <begin position="1033"/>
        <end position="1161"/>
    </location>
</feature>
<keyword evidence="4 6" id="KW-0175">Coiled coil</keyword>
<accession>B4J7M3</accession>
<feature type="compositionally biased region" description="Polar residues" evidence="7">
    <location>
        <begin position="2217"/>
        <end position="2243"/>
    </location>
</feature>
<feature type="coiled-coil region" evidence="6">
    <location>
        <begin position="395"/>
        <end position="422"/>
    </location>
</feature>
<evidence type="ECO:0000256" key="3">
    <source>
        <dbReference type="ARBA" id="ARBA00019789"/>
    </source>
</evidence>
<feature type="coiled-coil region" evidence="6">
    <location>
        <begin position="632"/>
        <end position="686"/>
    </location>
</feature>
<dbReference type="HOGENOM" id="CLU_001130_0_0_1"/>
<feature type="compositionally biased region" description="Polar residues" evidence="7">
    <location>
        <begin position="2036"/>
        <end position="2073"/>
    </location>
</feature>
<dbReference type="GO" id="GO:0006606">
    <property type="term" value="P:protein import into nucleus"/>
    <property type="evidence" value="ECO:0007669"/>
    <property type="project" value="InterPro"/>
</dbReference>
<name>B4J7M3_DROGR</name>
<evidence type="ECO:0000313" key="11">
    <source>
        <dbReference type="EMBL" id="EDW02171.1"/>
    </source>
</evidence>
<dbReference type="InterPro" id="IPR057577">
    <property type="entry name" value="Nucleoprot-TPR/MLP1_dom"/>
</dbReference>
<feature type="coiled-coil region" evidence="6">
    <location>
        <begin position="1213"/>
        <end position="1247"/>
    </location>
</feature>
<feature type="coiled-coil region" evidence="6">
    <location>
        <begin position="1282"/>
        <end position="1351"/>
    </location>
</feature>
<dbReference type="KEGG" id="dgr:6560273"/>
<feature type="compositionally biased region" description="Acidic residues" evidence="7">
    <location>
        <begin position="1966"/>
        <end position="1984"/>
    </location>
</feature>
<feature type="compositionally biased region" description="Low complexity" evidence="7">
    <location>
        <begin position="2082"/>
        <end position="2093"/>
    </location>
</feature>
<evidence type="ECO:0000259" key="10">
    <source>
        <dbReference type="Pfam" id="PF25785"/>
    </source>
</evidence>
<organism evidence="12">
    <name type="scientific">Drosophila grimshawi</name>
    <name type="common">Hawaiian fruit fly</name>
    <name type="synonym">Idiomyia grimshawi</name>
    <dbReference type="NCBI Taxonomy" id="7222"/>
    <lineage>
        <taxon>Eukaryota</taxon>
        <taxon>Metazoa</taxon>
        <taxon>Ecdysozoa</taxon>
        <taxon>Arthropoda</taxon>
        <taxon>Hexapoda</taxon>
        <taxon>Insecta</taxon>
        <taxon>Pterygota</taxon>
        <taxon>Neoptera</taxon>
        <taxon>Endopterygota</taxon>
        <taxon>Diptera</taxon>
        <taxon>Brachycera</taxon>
        <taxon>Muscomorpha</taxon>
        <taxon>Ephydroidea</taxon>
        <taxon>Drosophilidae</taxon>
        <taxon>Drosophila</taxon>
        <taxon>Hawaiian Drosophila</taxon>
    </lineage>
</organism>
<feature type="compositionally biased region" description="Polar residues" evidence="7">
    <location>
        <begin position="2149"/>
        <end position="2162"/>
    </location>
</feature>
<dbReference type="GO" id="GO:1901673">
    <property type="term" value="P:regulation of mitotic spindle assembly"/>
    <property type="evidence" value="ECO:0007669"/>
    <property type="project" value="TreeGrafter"/>
</dbReference>
<feature type="region of interest" description="Disordered" evidence="7">
    <location>
        <begin position="1837"/>
        <end position="2120"/>
    </location>
</feature>
<dbReference type="InterPro" id="IPR012929">
    <property type="entry name" value="Nucleoprot-TPR/MLP1-2_dom"/>
</dbReference>
<feature type="compositionally biased region" description="Low complexity" evidence="7">
    <location>
        <begin position="2170"/>
        <end position="2180"/>
    </location>
</feature>
<feature type="coiled-coil region" evidence="6">
    <location>
        <begin position="236"/>
        <end position="362"/>
    </location>
</feature>
<dbReference type="eggNOG" id="KOG4674">
    <property type="taxonomic scope" value="Eukaryota"/>
</dbReference>
<feature type="compositionally biased region" description="Low complexity" evidence="7">
    <location>
        <begin position="2301"/>
        <end position="2320"/>
    </location>
</feature>
<dbReference type="Pfam" id="PF25785">
    <property type="entry name" value="TPR"/>
    <property type="match status" value="1"/>
</dbReference>
<protein>
    <recommendedName>
        <fullName evidence="3">Nucleoprotein TPR</fullName>
    </recommendedName>
</protein>
<feature type="coiled-coil region" evidence="6">
    <location>
        <begin position="1384"/>
        <end position="1467"/>
    </location>
</feature>
<sequence length="2380" mass="265921">MDFGGTQSLSSILQPEELQLVPDKIQEKLSSYIEKFSDEYCKERAAANRLSETEQKNEELQNQILDNQVKFTNFEQNVTELRTQLDQVSAERDQLLESVKTYDQNAATLRKEKVSFVDERDSLLKVIERQNGELERLKQDLQTYQQQLRAAITAKCEAIARLDEVQSKELSLDMKERRLESERAMLQNEIQLLSSDLNRNNAELQNLRRDHNMNTMHLEVRLKEKCDELQIIQGQNAQYLKCIEDLNKKIEDLNKSMFQHNTATEKFVDTLKKELDTKQKLVDIYKNADSQNIAERNELLKGISDLKRMLTETTDQYGELEAEFQQYKEAHTDELTALNKTIDSLKQEIAHAGDLLKEAREQSLESAICKMAPTAAVANRLMRSDMSLTELYSLYAKNSEELEGKNRENAQLKLQIKSIVEEINERAPVFKKQDDDYIKLNEAHTQLLRQRDEIVEQKLSIEQELEQTQFDVTRHVKENKKLKQSQVDLSRQVCLLLDELNCLRAGVNRPRNQSQSGIIHNSSEAISRDLVTFDSIAELQSQNVKLLSMIRELTTELEAYELRNDQLQLKAYEEKLEKATKRFAEIDEELNQKNNTIATLMAKCEHYKKLYFDAQKKLGSQIIDIDDSIILIDESKLEQSKAVHNAQKLEAEAKLERRIRSLEQQLENESKKYAALKENYEYYTSEKRKNDALVQEQFDSMRKEVRELTSGNCKLINANEFQKEQIELLQKGIAAYKQQIAALEDRTKNYEKTIIKHEQTIHMLKDEVMTAHNKQVTSETETHNLRHENRVLKDTTARLQAEKEGYNREHQNQALLLNNLEFIKANLERSETEGRLRLEQRLDDTVRELSAQRRHFYEEEEKFRGTLNEFKRQTETANKLKEEERQHAEKWHNELNAVREELAAKVSQVNDLSKKLQESLTPSKDENPITAANKKAREFELRYGQARIEIESLTKELAKTREHGDQFYKMSQSAESEIKRLHDMHADIVAKAEAEIKKLKSSEAELQTRVTDLEAELMLSNVTEQSKSTNQSDQLKIAQEELKNVLEKLTESGRAIRTLRAENSTLAESLNAVEVKYANEMVLHSSDIQELSKFKTDFLKVQDELNQLKNGRESLQNAHDELLKANAEAQITLQKEMEESEKRVSDLNALNASLHDQIEALTTKLAALAQTASSTNMSLNESLMEAATSTMELSSSMTAMDEIKSSEQLLKIIKFLRKEKDLYAAKLDILKAENARLVSEHTLLQKKVDELNGYLKQERSKSETDVVSASKHEAVLRKIETLNAITDSNRILREERNALTKRVAELTERISSVEKELFPLQCGNKELTSKIEELNVENTSLRTEAIKWRQRANALVEKSNRNPEEFKRLQAERESLAKLLTTEKEVNKKQLDELTSLKSRLENEIPALNRNLQMLDEARKKQMDESMSLKQTSTRQAQDIMELKNRLLQKEEELLKAQEELETKDKVIQDKDSKEIMLRKLAKRYKDYYTGLQAQSGGTDTVAELEKVRSELDELNNTMRSTKEQHEKLQKEHDELKARSNVEQASGESKQKIEQLLQELTVTKTELTNQESALAGTKTSYDETVQRLEKELQDHIASNKDINARLQRENESLHMRINQLQRQLGNQQSTKPSTSSVGMAEKGSISESSPRTANVKPMSGSATVQQSATVTPWRGGETPLASIRPISVQNSRTAAILPTSQQPGATTSSTSTSTSTSSAAAASAAGSSSTSSSSSSSTTSSSAVGNTALVPPQQQVHTTGSATLESMASSSPTSSHTDYMPSTSSASVAVAAIPPMGASATAAAESSQEAESVQHPQQNDAQLFVGGAQQQVVALVSPRVEGSSSSSSSSTTTTSTPTVPSVQDASTQQQPSTSGSSSSSSTVVSSHSRHTPSSSNVTTTQAGCSKRPRDVEGDSSTNAEEGVPEKIVKLAKRMRVPMHGGELSAGHIGDSGMDVDQMPTSSQRDQEDEIQVVDSDDDEEEEDALGPIDGGDAEQEEGYEDSYEQDNEMEDNDGADDAPDEHNEVDVEQVPVPAQAESQLLTNSPATTVSTQQENNQSQAITSGSGESNTLQMPQAEANWKQQAPSTSTAAAQRGRTESSVEIVSSPQVSNFSEQQQPTCVEAEVDGTAVAEAAAAADDVAGTSASTSVDYTTAAAGSSPQKPNEAAEQSSSTSSGISISHTAEAKDNPDEGEPTGAENVSEADEAFAEETTAGQAEESSQQLSNENPNVGTSQSLETENQENPAEGPSEDNEGADGVSSEGEKQAVEVEEEGREAEATSPSENTRFRNLRSAVPARRGGRSIMRGNNSNSNNANRPARIVWQRDNAPGNMRGHPGMQDHNNMPSGSPNSNRIFANRSRGRRPMRRPGPNNFNPGGGGYP</sequence>
<keyword evidence="5" id="KW-0539">Nucleus</keyword>
<feature type="compositionally biased region" description="Low complexity" evidence="7">
    <location>
        <begin position="1843"/>
        <end position="1895"/>
    </location>
</feature>
<feature type="compositionally biased region" description="Polar residues" evidence="7">
    <location>
        <begin position="1752"/>
        <end position="1764"/>
    </location>
</feature>
<feature type="compositionally biased region" description="Low complexity" evidence="7">
    <location>
        <begin position="1724"/>
        <end position="1743"/>
    </location>
</feature>
<keyword evidence="12" id="KW-1185">Reference proteome</keyword>
<feature type="coiled-coil region" evidence="6">
    <location>
        <begin position="1098"/>
        <end position="1171"/>
    </location>
</feature>
<evidence type="ECO:0000256" key="6">
    <source>
        <dbReference type="SAM" id="Coils"/>
    </source>
</evidence>
<dbReference type="GO" id="GO:0017056">
    <property type="term" value="F:structural constituent of nuclear pore"/>
    <property type="evidence" value="ECO:0007669"/>
    <property type="project" value="TreeGrafter"/>
</dbReference>
<feature type="coiled-coil region" evidence="6">
    <location>
        <begin position="43"/>
        <end position="210"/>
    </location>
</feature>
<evidence type="ECO:0000256" key="5">
    <source>
        <dbReference type="ARBA" id="ARBA00023242"/>
    </source>
</evidence>
<evidence type="ECO:0000259" key="8">
    <source>
        <dbReference type="Pfam" id="PF07926"/>
    </source>
</evidence>
<evidence type="ECO:0000256" key="2">
    <source>
        <dbReference type="ARBA" id="ARBA00005274"/>
    </source>
</evidence>
<feature type="region of interest" description="Disordered" evidence="7">
    <location>
        <begin position="1621"/>
        <end position="1687"/>
    </location>
</feature>
<feature type="domain" description="NUA/TPR/MLP1-2-like" evidence="10">
    <location>
        <begin position="465"/>
        <end position="560"/>
    </location>
</feature>
<feature type="coiled-coil region" evidence="6">
    <location>
        <begin position="881"/>
        <end position="963"/>
    </location>
</feature>
<dbReference type="InParanoid" id="B4J7M3"/>
<feature type="compositionally biased region" description="Acidic residues" evidence="7">
    <location>
        <begin position="1991"/>
        <end position="2019"/>
    </location>
</feature>
<reference evidence="11 12" key="1">
    <citation type="journal article" date="2007" name="Nature">
        <title>Evolution of genes and genomes on the Drosophila phylogeny.</title>
        <authorList>
            <consortium name="Drosophila 12 Genomes Consortium"/>
            <person name="Clark A.G."/>
            <person name="Eisen M.B."/>
            <person name="Smith D.R."/>
            <person name="Bergman C.M."/>
            <person name="Oliver B."/>
            <person name="Markow T.A."/>
            <person name="Kaufman T.C."/>
            <person name="Kellis M."/>
            <person name="Gelbart W."/>
            <person name="Iyer V.N."/>
            <person name="Pollard D.A."/>
            <person name="Sackton T.B."/>
            <person name="Larracuente A.M."/>
            <person name="Singh N.D."/>
            <person name="Abad J.P."/>
            <person name="Abt D.N."/>
            <person name="Adryan B."/>
            <person name="Aguade M."/>
            <person name="Akashi H."/>
            <person name="Anderson W.W."/>
            <person name="Aquadro C.F."/>
            <person name="Ardell D.H."/>
            <person name="Arguello R."/>
            <person name="Artieri C.G."/>
            <person name="Barbash D.A."/>
            <person name="Barker D."/>
            <person name="Barsanti P."/>
            <person name="Batterham P."/>
            <person name="Batzoglou S."/>
            <person name="Begun D."/>
            <person name="Bhutkar A."/>
            <person name="Blanco E."/>
            <person name="Bosak S.A."/>
            <person name="Bradley R.K."/>
            <person name="Brand A.D."/>
            <person name="Brent M.R."/>
            <person name="Brooks A.N."/>
            <person name="Brown R.H."/>
            <person name="Butlin R.K."/>
            <person name="Caggese C."/>
            <person name="Calvi B.R."/>
            <person name="Bernardo de Carvalho A."/>
            <person name="Caspi A."/>
            <person name="Castrezana S."/>
            <person name="Celniker S.E."/>
            <person name="Chang J.L."/>
            <person name="Chapple C."/>
            <person name="Chatterji S."/>
            <person name="Chinwalla A."/>
            <person name="Civetta A."/>
            <person name="Clifton S.W."/>
            <person name="Comeron J.M."/>
            <person name="Costello J.C."/>
            <person name="Coyne J.A."/>
            <person name="Daub J."/>
            <person name="David R.G."/>
            <person name="Delcher A.L."/>
            <person name="Delehaunty K."/>
            <person name="Do C.B."/>
            <person name="Ebling H."/>
            <person name="Edwards K."/>
            <person name="Eickbush T."/>
            <person name="Evans J.D."/>
            <person name="Filipski A."/>
            <person name="Findeiss S."/>
            <person name="Freyhult E."/>
            <person name="Fulton L."/>
            <person name="Fulton R."/>
            <person name="Garcia A.C."/>
            <person name="Gardiner A."/>
            <person name="Garfield D.A."/>
            <person name="Garvin B.E."/>
            <person name="Gibson G."/>
            <person name="Gilbert D."/>
            <person name="Gnerre S."/>
            <person name="Godfrey J."/>
            <person name="Good R."/>
            <person name="Gotea V."/>
            <person name="Gravely B."/>
            <person name="Greenberg A.J."/>
            <person name="Griffiths-Jones S."/>
            <person name="Gross S."/>
            <person name="Guigo R."/>
            <person name="Gustafson E.A."/>
            <person name="Haerty W."/>
            <person name="Hahn M.W."/>
            <person name="Halligan D.L."/>
            <person name="Halpern A.L."/>
            <person name="Halter G.M."/>
            <person name="Han M.V."/>
            <person name="Heger A."/>
            <person name="Hillier L."/>
            <person name="Hinrichs A.S."/>
            <person name="Holmes I."/>
            <person name="Hoskins R.A."/>
            <person name="Hubisz M.J."/>
            <person name="Hultmark D."/>
            <person name="Huntley M.A."/>
            <person name="Jaffe D.B."/>
            <person name="Jagadeeshan S."/>
            <person name="Jeck W.R."/>
            <person name="Johnson J."/>
            <person name="Jones C.D."/>
            <person name="Jordan W.C."/>
            <person name="Karpen G.H."/>
            <person name="Kataoka E."/>
            <person name="Keightley P.D."/>
            <person name="Kheradpour P."/>
            <person name="Kirkness E.F."/>
            <person name="Koerich L.B."/>
            <person name="Kristiansen K."/>
            <person name="Kudrna D."/>
            <person name="Kulathinal R.J."/>
            <person name="Kumar S."/>
            <person name="Kwok R."/>
            <person name="Lander E."/>
            <person name="Langley C.H."/>
            <person name="Lapoint R."/>
            <person name="Lazzaro B.P."/>
            <person name="Lee S.J."/>
            <person name="Levesque L."/>
            <person name="Li R."/>
            <person name="Lin C.F."/>
            <person name="Lin M.F."/>
            <person name="Lindblad-Toh K."/>
            <person name="Llopart A."/>
            <person name="Long M."/>
            <person name="Low L."/>
            <person name="Lozovsky E."/>
            <person name="Lu J."/>
            <person name="Luo M."/>
            <person name="Machado C.A."/>
            <person name="Makalowski W."/>
            <person name="Marzo M."/>
            <person name="Matsuda M."/>
            <person name="Matzkin L."/>
            <person name="McAllister B."/>
            <person name="McBride C.S."/>
            <person name="McKernan B."/>
            <person name="McKernan K."/>
            <person name="Mendez-Lago M."/>
            <person name="Minx P."/>
            <person name="Mollenhauer M.U."/>
            <person name="Montooth K."/>
            <person name="Mount S.M."/>
            <person name="Mu X."/>
            <person name="Myers E."/>
            <person name="Negre B."/>
            <person name="Newfeld S."/>
            <person name="Nielsen R."/>
            <person name="Noor M.A."/>
            <person name="O'Grady P."/>
            <person name="Pachter L."/>
            <person name="Papaceit M."/>
            <person name="Parisi M.J."/>
            <person name="Parisi M."/>
            <person name="Parts L."/>
            <person name="Pedersen J.S."/>
            <person name="Pesole G."/>
            <person name="Phillippy A.M."/>
            <person name="Ponting C.P."/>
            <person name="Pop M."/>
            <person name="Porcelli D."/>
            <person name="Powell J.R."/>
            <person name="Prohaska S."/>
            <person name="Pruitt K."/>
            <person name="Puig M."/>
            <person name="Quesneville H."/>
            <person name="Ram K.R."/>
            <person name="Rand D."/>
            <person name="Rasmussen M.D."/>
            <person name="Reed L.K."/>
            <person name="Reenan R."/>
            <person name="Reily A."/>
            <person name="Remington K.A."/>
            <person name="Rieger T.T."/>
            <person name="Ritchie M.G."/>
            <person name="Robin C."/>
            <person name="Rogers Y.H."/>
            <person name="Rohde C."/>
            <person name="Rozas J."/>
            <person name="Rubenfield M.J."/>
            <person name="Ruiz A."/>
            <person name="Russo S."/>
            <person name="Salzberg S.L."/>
            <person name="Sanchez-Gracia A."/>
            <person name="Saranga D.J."/>
            <person name="Sato H."/>
            <person name="Schaeffer S.W."/>
            <person name="Schatz M.C."/>
            <person name="Schlenke T."/>
            <person name="Schwartz R."/>
            <person name="Segarra C."/>
            <person name="Singh R.S."/>
            <person name="Sirot L."/>
            <person name="Sirota M."/>
            <person name="Sisneros N.B."/>
            <person name="Smith C.D."/>
            <person name="Smith T.F."/>
            <person name="Spieth J."/>
            <person name="Stage D.E."/>
            <person name="Stark A."/>
            <person name="Stephan W."/>
            <person name="Strausberg R.L."/>
            <person name="Strempel S."/>
            <person name="Sturgill D."/>
            <person name="Sutton G."/>
            <person name="Sutton G.G."/>
            <person name="Tao W."/>
            <person name="Teichmann S."/>
            <person name="Tobari Y.N."/>
            <person name="Tomimura Y."/>
            <person name="Tsolas J.M."/>
            <person name="Valente V.L."/>
            <person name="Venter E."/>
            <person name="Venter J.C."/>
            <person name="Vicario S."/>
            <person name="Vieira F.G."/>
            <person name="Vilella A.J."/>
            <person name="Villasante A."/>
            <person name="Walenz B."/>
            <person name="Wang J."/>
            <person name="Wasserman M."/>
            <person name="Watts T."/>
            <person name="Wilson D."/>
            <person name="Wilson R.K."/>
            <person name="Wing R.A."/>
            <person name="Wolfner M.F."/>
            <person name="Wong A."/>
            <person name="Wong G.K."/>
            <person name="Wu C.I."/>
            <person name="Wu G."/>
            <person name="Yamamoto D."/>
            <person name="Yang H.P."/>
            <person name="Yang S.P."/>
            <person name="Yorke J.A."/>
            <person name="Yoshida K."/>
            <person name="Zdobnov E."/>
            <person name="Zhang P."/>
            <person name="Zhang Y."/>
            <person name="Zimin A.V."/>
            <person name="Baldwin J."/>
            <person name="Abdouelleil A."/>
            <person name="Abdulkadir J."/>
            <person name="Abebe A."/>
            <person name="Abera B."/>
            <person name="Abreu J."/>
            <person name="Acer S.C."/>
            <person name="Aftuck L."/>
            <person name="Alexander A."/>
            <person name="An P."/>
            <person name="Anderson E."/>
            <person name="Anderson S."/>
            <person name="Arachi H."/>
            <person name="Azer M."/>
            <person name="Bachantsang P."/>
            <person name="Barry A."/>
            <person name="Bayul T."/>
            <person name="Berlin A."/>
            <person name="Bessette D."/>
            <person name="Bloom T."/>
            <person name="Blye J."/>
            <person name="Boguslavskiy L."/>
            <person name="Bonnet C."/>
            <person name="Boukhgalter B."/>
            <person name="Bourzgui I."/>
            <person name="Brown A."/>
            <person name="Cahill P."/>
            <person name="Channer S."/>
            <person name="Cheshatsang Y."/>
            <person name="Chuda L."/>
            <person name="Citroen M."/>
            <person name="Collymore A."/>
            <person name="Cooke P."/>
            <person name="Costello M."/>
            <person name="D'Aco K."/>
            <person name="Daza R."/>
            <person name="De Haan G."/>
            <person name="DeGray S."/>
            <person name="DeMaso C."/>
            <person name="Dhargay N."/>
            <person name="Dooley K."/>
            <person name="Dooley E."/>
            <person name="Doricent M."/>
            <person name="Dorje P."/>
            <person name="Dorjee K."/>
            <person name="Dupes A."/>
            <person name="Elong R."/>
            <person name="Falk J."/>
            <person name="Farina A."/>
            <person name="Faro S."/>
            <person name="Ferguson D."/>
            <person name="Fisher S."/>
            <person name="Foley C.D."/>
            <person name="Franke A."/>
            <person name="Friedrich D."/>
            <person name="Gadbois L."/>
            <person name="Gearin G."/>
            <person name="Gearin C.R."/>
            <person name="Giannoukos G."/>
            <person name="Goode T."/>
            <person name="Graham J."/>
            <person name="Grandbois E."/>
            <person name="Grewal S."/>
            <person name="Gyaltsen K."/>
            <person name="Hafez N."/>
            <person name="Hagos B."/>
            <person name="Hall J."/>
            <person name="Henson C."/>
            <person name="Hollinger A."/>
            <person name="Honan T."/>
            <person name="Huard M.D."/>
            <person name="Hughes L."/>
            <person name="Hurhula B."/>
            <person name="Husby M.E."/>
            <person name="Kamat A."/>
            <person name="Kanga B."/>
            <person name="Kashin S."/>
            <person name="Khazanovich D."/>
            <person name="Kisner P."/>
            <person name="Lance K."/>
            <person name="Lara M."/>
            <person name="Lee W."/>
            <person name="Lennon N."/>
            <person name="Letendre F."/>
            <person name="LeVine R."/>
            <person name="Lipovsky A."/>
            <person name="Liu X."/>
            <person name="Liu J."/>
            <person name="Liu S."/>
            <person name="Lokyitsang T."/>
            <person name="Lokyitsang Y."/>
            <person name="Lubonja R."/>
            <person name="Lui A."/>
            <person name="MacDonald P."/>
            <person name="Magnisalis V."/>
            <person name="Maru K."/>
            <person name="Matthews C."/>
            <person name="McCusker W."/>
            <person name="McDonough S."/>
            <person name="Mehta T."/>
            <person name="Meldrim J."/>
            <person name="Meneus L."/>
            <person name="Mihai O."/>
            <person name="Mihalev A."/>
            <person name="Mihova T."/>
            <person name="Mittelman R."/>
            <person name="Mlenga V."/>
            <person name="Montmayeur A."/>
            <person name="Mulrain L."/>
            <person name="Navidi A."/>
            <person name="Naylor J."/>
            <person name="Negash T."/>
            <person name="Nguyen T."/>
            <person name="Nguyen N."/>
            <person name="Nicol R."/>
            <person name="Norbu C."/>
            <person name="Norbu N."/>
            <person name="Novod N."/>
            <person name="O'Neill B."/>
            <person name="Osman S."/>
            <person name="Markiewicz E."/>
            <person name="Oyono O.L."/>
            <person name="Patti C."/>
            <person name="Phunkhang P."/>
            <person name="Pierre F."/>
            <person name="Priest M."/>
            <person name="Raghuraman S."/>
            <person name="Rege F."/>
            <person name="Reyes R."/>
            <person name="Rise C."/>
            <person name="Rogov P."/>
            <person name="Ross K."/>
            <person name="Ryan E."/>
            <person name="Settipalli S."/>
            <person name="Shea T."/>
            <person name="Sherpa N."/>
            <person name="Shi L."/>
            <person name="Shih D."/>
            <person name="Sparrow T."/>
            <person name="Spaulding J."/>
            <person name="Stalker J."/>
            <person name="Stange-Thomann N."/>
            <person name="Stavropoulos S."/>
            <person name="Stone C."/>
            <person name="Strader C."/>
            <person name="Tesfaye S."/>
            <person name="Thomson T."/>
            <person name="Thoulutsang Y."/>
            <person name="Thoulutsang D."/>
            <person name="Topham K."/>
            <person name="Topping I."/>
            <person name="Tsamla T."/>
            <person name="Vassiliev H."/>
            <person name="Vo A."/>
            <person name="Wangchuk T."/>
            <person name="Wangdi T."/>
            <person name="Weiand M."/>
            <person name="Wilkinson J."/>
            <person name="Wilson A."/>
            <person name="Yadav S."/>
            <person name="Young G."/>
            <person name="Yu Q."/>
            <person name="Zembek L."/>
            <person name="Zhong D."/>
            <person name="Zimmer A."/>
            <person name="Zwirko Z."/>
            <person name="Jaffe D.B."/>
            <person name="Alvarez P."/>
            <person name="Brockman W."/>
            <person name="Butler J."/>
            <person name="Chin C."/>
            <person name="Gnerre S."/>
            <person name="Grabherr M."/>
            <person name="Kleber M."/>
            <person name="Mauceli E."/>
            <person name="MacCallum I."/>
        </authorList>
    </citation>
    <scope>NUCLEOTIDE SEQUENCE [LARGE SCALE GENOMIC DNA]</scope>
    <source>
        <strain evidence="12">Tucson 15287-2541.00</strain>
    </source>
</reference>
<dbReference type="GO" id="GO:0006406">
    <property type="term" value="P:mRNA export from nucleus"/>
    <property type="evidence" value="ECO:0007669"/>
    <property type="project" value="TreeGrafter"/>
</dbReference>
<feature type="compositionally biased region" description="Polar residues" evidence="7">
    <location>
        <begin position="2098"/>
        <end position="2119"/>
    </location>
</feature>
<evidence type="ECO:0000256" key="1">
    <source>
        <dbReference type="ARBA" id="ARBA00004123"/>
    </source>
</evidence>
<dbReference type="EMBL" id="CH916367">
    <property type="protein sequence ID" value="EDW02171.1"/>
    <property type="molecule type" value="Genomic_DNA"/>
</dbReference>
<dbReference type="PANTHER" id="PTHR18898:SF2">
    <property type="entry name" value="NUCLEOPROTEIN TPR"/>
    <property type="match status" value="1"/>
</dbReference>
<feature type="coiled-coil region" evidence="6">
    <location>
        <begin position="719"/>
        <end position="760"/>
    </location>
</feature>
<feature type="region of interest" description="Disordered" evidence="7">
    <location>
        <begin position="1724"/>
        <end position="1781"/>
    </location>
</feature>
<feature type="coiled-coil region" evidence="6">
    <location>
        <begin position="789"/>
        <end position="833"/>
    </location>
</feature>
<feature type="domain" description="Nucleoprotein TPR/MPL1" evidence="9">
    <location>
        <begin position="167"/>
        <end position="243"/>
    </location>
</feature>
<feature type="compositionally biased region" description="Polar residues" evidence="7">
    <location>
        <begin position="2339"/>
        <end position="2353"/>
    </location>
</feature>
<gene>
    <name evidence="11" type="primary">Dgri\GH21847</name>
    <name evidence="11" type="ORF">Dgri_GH21847</name>
</gene>
<dbReference type="PhylomeDB" id="B4J7M3"/>
<evidence type="ECO:0000259" key="9">
    <source>
        <dbReference type="Pfam" id="PF25481"/>
    </source>
</evidence>
<feature type="compositionally biased region" description="Low complexity" evidence="7">
    <location>
        <begin position="1766"/>
        <end position="1775"/>
    </location>
</feature>
<dbReference type="STRING" id="7222.B4J7M3"/>
<dbReference type="Pfam" id="PF07926">
    <property type="entry name" value="TPR_MLP1_2"/>
    <property type="match status" value="1"/>
</dbReference>
<evidence type="ECO:0000313" key="12">
    <source>
        <dbReference type="Proteomes" id="UP000001070"/>
    </source>
</evidence>
<evidence type="ECO:0000256" key="7">
    <source>
        <dbReference type="SAM" id="MobiDB-lite"/>
    </source>
</evidence>
<dbReference type="OMA" id="HAQQNYE"/>
<comment type="similarity">
    <text evidence="2">Belongs to the TPR family.</text>
</comment>
<feature type="compositionally biased region" description="Polar residues" evidence="7">
    <location>
        <begin position="1660"/>
        <end position="1670"/>
    </location>
</feature>
<dbReference type="InterPro" id="IPR057974">
    <property type="entry name" value="NUA/TPR/MLP1-2-like_dom"/>
</dbReference>
<feature type="coiled-coil region" evidence="6">
    <location>
        <begin position="536"/>
        <end position="603"/>
    </location>
</feature>
<comment type="subcellular location">
    <subcellularLocation>
        <location evidence="1">Nucleus</location>
    </subcellularLocation>
</comment>
<dbReference type="GO" id="GO:0005643">
    <property type="term" value="C:nuclear pore"/>
    <property type="evidence" value="ECO:0007669"/>
    <property type="project" value="TreeGrafter"/>
</dbReference>
<feature type="compositionally biased region" description="Low complexity" evidence="7">
    <location>
        <begin position="2136"/>
        <end position="2148"/>
    </location>
</feature>
<dbReference type="OrthoDB" id="343070at2759"/>
<dbReference type="SMR" id="B4J7M3"/>
<dbReference type="Pfam" id="PF25481">
    <property type="entry name" value="Nucleoprot-TPR"/>
    <property type="match status" value="1"/>
</dbReference>
<proteinExistence type="inferred from homology"/>
<feature type="coiled-coil region" evidence="6">
    <location>
        <begin position="989"/>
        <end position="1055"/>
    </location>
</feature>